<dbReference type="PROSITE" id="PS50880">
    <property type="entry name" value="TOPRIM"/>
    <property type="match status" value="1"/>
</dbReference>
<dbReference type="EC" id="5.6.2.1" evidence="3"/>
<keyword evidence="4" id="KW-0799">Topoisomerase</keyword>
<keyword evidence="5" id="KW-0238">DNA-binding</keyword>
<dbReference type="Gene3D" id="2.70.20.10">
    <property type="entry name" value="Topoisomerase I, domain 3"/>
    <property type="match status" value="1"/>
</dbReference>
<proteinExistence type="inferred from homology"/>
<dbReference type="InterPro" id="IPR000380">
    <property type="entry name" value="Topo_IA"/>
</dbReference>
<accession>N9XV23</accession>
<dbReference type="GO" id="GO:0003917">
    <property type="term" value="F:DNA topoisomerase type I (single strand cut, ATP-independent) activity"/>
    <property type="evidence" value="ECO:0007669"/>
    <property type="project" value="UniProtKB-EC"/>
</dbReference>
<dbReference type="eggNOG" id="COG0550">
    <property type="taxonomic scope" value="Bacteria"/>
</dbReference>
<dbReference type="Gene3D" id="3.40.50.140">
    <property type="match status" value="1"/>
</dbReference>
<dbReference type="CDD" id="cd03362">
    <property type="entry name" value="TOPRIM_TopoIA_TopoIII"/>
    <property type="match status" value="1"/>
</dbReference>
<dbReference type="InterPro" id="IPR013497">
    <property type="entry name" value="Topo_IA_cen"/>
</dbReference>
<dbReference type="AlphaFoldDB" id="N9XV23"/>
<name>N9XV23_9CLOT</name>
<dbReference type="InterPro" id="IPR023406">
    <property type="entry name" value="Topo_IA_AS"/>
</dbReference>
<protein>
    <recommendedName>
        <fullName evidence="3">DNA topoisomerase</fullName>
        <ecNumber evidence="3">5.6.2.1</ecNumber>
    </recommendedName>
    <alternativeName>
        <fullName evidence="10">Omega-protein</fullName>
    </alternativeName>
    <alternativeName>
        <fullName evidence="9">Relaxing enzyme</fullName>
    </alternativeName>
    <alternativeName>
        <fullName evidence="7">Swivelase</fullName>
    </alternativeName>
    <alternativeName>
        <fullName evidence="8">Untwisting enzyme</fullName>
    </alternativeName>
</protein>
<evidence type="ECO:0000256" key="2">
    <source>
        <dbReference type="ARBA" id="ARBA00009446"/>
    </source>
</evidence>
<evidence type="ECO:0000256" key="6">
    <source>
        <dbReference type="ARBA" id="ARBA00023235"/>
    </source>
</evidence>
<evidence type="ECO:0000256" key="10">
    <source>
        <dbReference type="ARBA" id="ARBA00032877"/>
    </source>
</evidence>
<evidence type="ECO:0000256" key="7">
    <source>
        <dbReference type="ARBA" id="ARBA00030003"/>
    </source>
</evidence>
<evidence type="ECO:0000256" key="8">
    <source>
        <dbReference type="ARBA" id="ARBA00031985"/>
    </source>
</evidence>
<dbReference type="RefSeq" id="WP_002599642.1">
    <property type="nucleotide sequence ID" value="NZ_KB850959.1"/>
</dbReference>
<dbReference type="Proteomes" id="UP000013097">
    <property type="component" value="Unassembled WGS sequence"/>
</dbReference>
<evidence type="ECO:0000259" key="11">
    <source>
        <dbReference type="PROSITE" id="PS50880"/>
    </source>
</evidence>
<evidence type="ECO:0000313" key="14">
    <source>
        <dbReference type="Proteomes" id="UP000013097"/>
    </source>
</evidence>
<feature type="domain" description="Toprim" evidence="11">
    <location>
        <begin position="1"/>
        <end position="143"/>
    </location>
</feature>
<dbReference type="SUPFAM" id="SSF56712">
    <property type="entry name" value="Prokaryotic type I DNA topoisomerase"/>
    <property type="match status" value="1"/>
</dbReference>
<evidence type="ECO:0000256" key="3">
    <source>
        <dbReference type="ARBA" id="ARBA00012891"/>
    </source>
</evidence>
<dbReference type="InterPro" id="IPR013825">
    <property type="entry name" value="Topo_IA_cen_sub2"/>
</dbReference>
<dbReference type="InterPro" id="IPR013824">
    <property type="entry name" value="Topo_IA_cen_sub1"/>
</dbReference>
<evidence type="ECO:0000256" key="5">
    <source>
        <dbReference type="ARBA" id="ARBA00023125"/>
    </source>
</evidence>
<feature type="domain" description="Topo IA-type catalytic" evidence="12">
    <location>
        <begin position="162"/>
        <end position="568"/>
    </location>
</feature>
<dbReference type="Pfam" id="PF01131">
    <property type="entry name" value="Topoisom_bac"/>
    <property type="match status" value="1"/>
</dbReference>
<dbReference type="InterPro" id="IPR023405">
    <property type="entry name" value="Topo_IA_core_domain"/>
</dbReference>
<reference evidence="13 14" key="1">
    <citation type="submission" date="2013-01" db="EMBL/GenBank/DDBJ databases">
        <title>The Genome Sequence of Clostridium colicanis 209318.</title>
        <authorList>
            <consortium name="The Broad Institute Genome Sequencing Platform"/>
            <person name="Earl A."/>
            <person name="Ward D."/>
            <person name="Feldgarden M."/>
            <person name="Gevers D."/>
            <person name="Courvalin P."/>
            <person name="Lambert T."/>
            <person name="Walker B."/>
            <person name="Young S.K."/>
            <person name="Zeng Q."/>
            <person name="Gargeya S."/>
            <person name="Fitzgerald M."/>
            <person name="Haas B."/>
            <person name="Abouelleil A."/>
            <person name="Alvarado L."/>
            <person name="Arachchi H.M."/>
            <person name="Berlin A.M."/>
            <person name="Chapman S.B."/>
            <person name="Dewar J."/>
            <person name="Goldberg J."/>
            <person name="Griggs A."/>
            <person name="Gujja S."/>
            <person name="Hansen M."/>
            <person name="Howarth C."/>
            <person name="Imamovic A."/>
            <person name="Larimer J."/>
            <person name="McCowan C."/>
            <person name="Murphy C."/>
            <person name="Neiman D."/>
            <person name="Pearson M."/>
            <person name="Priest M."/>
            <person name="Roberts A."/>
            <person name="Saif S."/>
            <person name="Shea T."/>
            <person name="Sisk P."/>
            <person name="Sykes S."/>
            <person name="Wortman J."/>
            <person name="Nusbaum C."/>
            <person name="Birren B."/>
        </authorList>
    </citation>
    <scope>NUCLEOTIDE SEQUENCE [LARGE SCALE GENOMIC DNA]</scope>
    <source>
        <strain evidence="13 14">209318</strain>
    </source>
</reference>
<dbReference type="PANTHER" id="PTHR11390:SF21">
    <property type="entry name" value="DNA TOPOISOMERASE 3-ALPHA"/>
    <property type="match status" value="1"/>
</dbReference>
<dbReference type="PROSITE" id="PS52039">
    <property type="entry name" value="TOPO_IA_2"/>
    <property type="match status" value="1"/>
</dbReference>
<comment type="similarity">
    <text evidence="2">Belongs to the type IA topoisomerase family.</text>
</comment>
<keyword evidence="6 13" id="KW-0413">Isomerase</keyword>
<dbReference type="PROSITE" id="PS00396">
    <property type="entry name" value="TOPO_IA_1"/>
    <property type="match status" value="1"/>
</dbReference>
<dbReference type="Gene3D" id="1.10.290.10">
    <property type="entry name" value="Topoisomerase I, domain 4"/>
    <property type="match status" value="1"/>
</dbReference>
<dbReference type="GO" id="GO:0003677">
    <property type="term" value="F:DNA binding"/>
    <property type="evidence" value="ECO:0007669"/>
    <property type="project" value="UniProtKB-KW"/>
</dbReference>
<sequence length="568" mass="66185">MKVIIAEKPDYAKTITEALRTNGEKFTRCDGYFESSNYYATWQFGHLFELYTIEEYENREDKKWDESILPYIPRPFKFRLKKDPGVRKQFQIIRNLINDNKVNEIIEAGDADEEGDLLIKLVVSDIFRRDKLNKKRSRLWSTDQTTTTILESLHNLKDVDTYKSYSNSAYTRTCMDFLLGINLTRKFTLMNSRITGSRDIFSIGRCNTCIVDFIYQRDMEIAKFKPEKYVQLESAEETNGEIIKLVDEEKYSIENIEECKLIAQKLNSNKAVVKDIQSKEIKKLPPKLFSLTELQGTLSRRYKIGMEESLDIIQKLYESGYVTYPRTNSEYLSTEEIPKIKRVIKAHSNENIHLQLKETKRIFNNEAIESHSALIVTDKVPDISKFNKNEKIIYETIRNRFISNFLVDETIMNQTVITIGIANKEYKLKGEVIVKKGFFEFEPLPKSKETNRLPNLNKGDFINIDFRPIEKQTSPPKKLTVETLVKLLKNPLNKEYEDESLKIEDMKKGISIGTDATRTGLIKNIKKYGYVTDNKGVLSITNKGIYLIEKINITEYVEIAGYHYQEIE</sequence>
<evidence type="ECO:0000256" key="1">
    <source>
        <dbReference type="ARBA" id="ARBA00000213"/>
    </source>
</evidence>
<dbReference type="PANTHER" id="PTHR11390">
    <property type="entry name" value="PROKARYOTIC DNA TOPOISOMERASE"/>
    <property type="match status" value="1"/>
</dbReference>
<dbReference type="SMART" id="SM00493">
    <property type="entry name" value="TOPRIM"/>
    <property type="match status" value="1"/>
</dbReference>
<dbReference type="PATRIC" id="fig|999411.4.peg.3114"/>
<evidence type="ECO:0000313" key="13">
    <source>
        <dbReference type="EMBL" id="ENY99461.1"/>
    </source>
</evidence>
<dbReference type="HOGENOM" id="CLU_002929_5_2_9"/>
<dbReference type="InterPro" id="IPR006171">
    <property type="entry name" value="TOPRIM_dom"/>
</dbReference>
<comment type="caution">
    <text evidence="13">The sequence shown here is derived from an EMBL/GenBank/DDBJ whole genome shotgun (WGS) entry which is preliminary data.</text>
</comment>
<dbReference type="PRINTS" id="PR00417">
    <property type="entry name" value="PRTPISMRASEI"/>
</dbReference>
<gene>
    <name evidence="13" type="ORF">HMPREF1092_03202</name>
</gene>
<dbReference type="InterPro" id="IPR003601">
    <property type="entry name" value="Topo_IA_2"/>
</dbReference>
<keyword evidence="14" id="KW-1185">Reference proteome</keyword>
<dbReference type="InterPro" id="IPR013826">
    <property type="entry name" value="Topo_IA_cen_sub3"/>
</dbReference>
<dbReference type="GO" id="GO:0006281">
    <property type="term" value="P:DNA repair"/>
    <property type="evidence" value="ECO:0007669"/>
    <property type="project" value="TreeGrafter"/>
</dbReference>
<evidence type="ECO:0000259" key="12">
    <source>
        <dbReference type="PROSITE" id="PS52039"/>
    </source>
</evidence>
<evidence type="ECO:0000256" key="4">
    <source>
        <dbReference type="ARBA" id="ARBA00023029"/>
    </source>
</evidence>
<dbReference type="EMBL" id="AGYT01000021">
    <property type="protein sequence ID" value="ENY99461.1"/>
    <property type="molecule type" value="Genomic_DNA"/>
</dbReference>
<dbReference type="Gene3D" id="1.10.460.10">
    <property type="entry name" value="Topoisomerase I, domain 2"/>
    <property type="match status" value="1"/>
</dbReference>
<dbReference type="Pfam" id="PF01751">
    <property type="entry name" value="Toprim"/>
    <property type="match status" value="1"/>
</dbReference>
<dbReference type="GO" id="GO:0006310">
    <property type="term" value="P:DNA recombination"/>
    <property type="evidence" value="ECO:0007669"/>
    <property type="project" value="TreeGrafter"/>
</dbReference>
<dbReference type="SMART" id="SM00436">
    <property type="entry name" value="TOP1Bc"/>
    <property type="match status" value="1"/>
</dbReference>
<dbReference type="InterPro" id="IPR003602">
    <property type="entry name" value="Topo_IA_DNA-bd_dom"/>
</dbReference>
<dbReference type="GO" id="GO:0006265">
    <property type="term" value="P:DNA topological change"/>
    <property type="evidence" value="ECO:0007669"/>
    <property type="project" value="InterPro"/>
</dbReference>
<dbReference type="GO" id="GO:0043597">
    <property type="term" value="C:cytoplasmic replication fork"/>
    <property type="evidence" value="ECO:0007669"/>
    <property type="project" value="TreeGrafter"/>
</dbReference>
<comment type="catalytic activity">
    <reaction evidence="1">
        <text>ATP-independent breakage of single-stranded DNA, followed by passage and rejoining.</text>
        <dbReference type="EC" id="5.6.2.1"/>
    </reaction>
</comment>
<organism evidence="13 14">
    <name type="scientific">Clostridium thermobutyricum</name>
    <dbReference type="NCBI Taxonomy" id="29372"/>
    <lineage>
        <taxon>Bacteria</taxon>
        <taxon>Bacillati</taxon>
        <taxon>Bacillota</taxon>
        <taxon>Clostridia</taxon>
        <taxon>Eubacteriales</taxon>
        <taxon>Clostridiaceae</taxon>
        <taxon>Clostridium</taxon>
    </lineage>
</organism>
<dbReference type="InterPro" id="IPR034144">
    <property type="entry name" value="TOPRIM_TopoIII"/>
</dbReference>
<dbReference type="SMART" id="SM00437">
    <property type="entry name" value="TOP1Ac"/>
    <property type="match status" value="1"/>
</dbReference>
<evidence type="ECO:0000256" key="9">
    <source>
        <dbReference type="ARBA" id="ARBA00032235"/>
    </source>
</evidence>